<dbReference type="PANTHER" id="PTHR39335:SF1">
    <property type="entry name" value="BLL4220 PROTEIN"/>
    <property type="match status" value="1"/>
</dbReference>
<proteinExistence type="predicted"/>
<evidence type="ECO:0000313" key="3">
    <source>
        <dbReference type="EMBL" id="MBA8925028.1"/>
    </source>
</evidence>
<dbReference type="PROSITE" id="PS51257">
    <property type="entry name" value="PROKAR_LIPOPROTEIN"/>
    <property type="match status" value="1"/>
</dbReference>
<keyword evidence="2" id="KW-0732">Signal</keyword>
<gene>
    <name evidence="3" type="ORF">BC739_002227</name>
</gene>
<feature type="compositionally biased region" description="Low complexity" evidence="1">
    <location>
        <begin position="163"/>
        <end position="185"/>
    </location>
</feature>
<dbReference type="EMBL" id="JACJID010000002">
    <property type="protein sequence ID" value="MBA8925028.1"/>
    <property type="molecule type" value="Genomic_DNA"/>
</dbReference>
<name>A0ABR6BDT7_9PSEU</name>
<dbReference type="Proteomes" id="UP000517916">
    <property type="component" value="Unassembled WGS sequence"/>
</dbReference>
<evidence type="ECO:0000256" key="1">
    <source>
        <dbReference type="SAM" id="MobiDB-lite"/>
    </source>
</evidence>
<protein>
    <submittedName>
        <fullName evidence="3">Lipoprotein with Yx(FWY)xxD motif</fullName>
    </submittedName>
</protein>
<organism evidence="3 4">
    <name type="scientific">Kutzneria viridogrisea</name>
    <dbReference type="NCBI Taxonomy" id="47990"/>
    <lineage>
        <taxon>Bacteria</taxon>
        <taxon>Bacillati</taxon>
        <taxon>Actinomycetota</taxon>
        <taxon>Actinomycetes</taxon>
        <taxon>Pseudonocardiales</taxon>
        <taxon>Pseudonocardiaceae</taxon>
        <taxon>Kutzneria</taxon>
    </lineage>
</organism>
<dbReference type="RefSeq" id="WP_025359738.1">
    <property type="nucleotide sequence ID" value="NZ_BAAABQ010000033.1"/>
</dbReference>
<comment type="caution">
    <text evidence="3">The sequence shown here is derived from an EMBL/GenBank/DDBJ whole genome shotgun (WGS) entry which is preliminary data.</text>
</comment>
<feature type="signal peptide" evidence="2">
    <location>
        <begin position="1"/>
        <end position="21"/>
    </location>
</feature>
<dbReference type="PANTHER" id="PTHR39335">
    <property type="entry name" value="BLL4220 PROTEIN"/>
    <property type="match status" value="1"/>
</dbReference>
<feature type="region of interest" description="Disordered" evidence="1">
    <location>
        <begin position="161"/>
        <end position="193"/>
    </location>
</feature>
<evidence type="ECO:0000313" key="4">
    <source>
        <dbReference type="Proteomes" id="UP000517916"/>
    </source>
</evidence>
<keyword evidence="4" id="KW-1185">Reference proteome</keyword>
<accession>A0ABR6BDT7</accession>
<keyword evidence="3" id="KW-0449">Lipoprotein</keyword>
<feature type="chain" id="PRO_5045714247" evidence="2">
    <location>
        <begin position="22"/>
        <end position="193"/>
    </location>
</feature>
<sequence length="193" mass="18954">MNRTRAAVFAVSAAFGLATVAACGGGSSTAANQPVAQQQPTQQAAGGLKLTATTVGALGQVVTDAGGMTLYRFDKDTAKPPVSNCEAACATQWPPLIATSPTATLDGVEQSVVGTVARKDGSKQITINGWPVYRFAKDAAAGDAKGQGVGGTWFAVTPQGKKASGAPVSAAPGAGSAPTSSSQSSGGTGGYGY</sequence>
<dbReference type="InterPro" id="IPR005297">
    <property type="entry name" value="Lipoprotein_repeat"/>
</dbReference>
<dbReference type="Pfam" id="PF03640">
    <property type="entry name" value="Lipoprotein_15"/>
    <property type="match status" value="2"/>
</dbReference>
<reference evidence="3 4" key="1">
    <citation type="submission" date="2020-08" db="EMBL/GenBank/DDBJ databases">
        <title>Genomic Encyclopedia of Archaeal and Bacterial Type Strains, Phase II (KMG-II): from individual species to whole genera.</title>
        <authorList>
            <person name="Goeker M."/>
        </authorList>
    </citation>
    <scope>NUCLEOTIDE SEQUENCE [LARGE SCALE GENOMIC DNA]</scope>
    <source>
        <strain evidence="3 4">DSM 43850</strain>
    </source>
</reference>
<evidence type="ECO:0000256" key="2">
    <source>
        <dbReference type="SAM" id="SignalP"/>
    </source>
</evidence>